<dbReference type="GO" id="GO:0006012">
    <property type="term" value="P:galactose metabolic process"/>
    <property type="evidence" value="ECO:0007669"/>
    <property type="project" value="InterPro"/>
</dbReference>
<keyword evidence="1" id="KW-0808">Transferase</keyword>
<dbReference type="AlphaFoldDB" id="A0A1F5B4Z2"/>
<protein>
    <submittedName>
        <fullName evidence="7">Uncharacterized protein</fullName>
    </submittedName>
</protein>
<evidence type="ECO:0000256" key="3">
    <source>
        <dbReference type="ARBA" id="ARBA00023277"/>
    </source>
</evidence>
<dbReference type="PANTHER" id="PTHR42763:SF2">
    <property type="entry name" value="ADP-GLUCOSE PHOSPHORYLASE"/>
    <property type="match status" value="1"/>
</dbReference>
<sequence>MTSKKFKVKPISELRQDPVFGDWVLLAPLRGKRHEFKGRMKTKLSKNKCPFDNLSKFGNLPPVLVYQNESKNDWFLQVIPNKYPAVGHGECSLIFKNGIYKSQPGVGFHEIIILRDHNRYLVQYSVLEIKKILMAYRERYLSLAKDKCVKYISIFHNHGKEAGSTVPHLHSQILALPIVPPDVSHSINGSRRYFHEYKKCIHCEMLRQEAKEKKRIIYENKDVIVIIPFASKVNFEMRIFPKKHSAYFEKMSDSELLSFADAMKFVFSGIYKKLKDPAFNFFIHTAPSGKNHDYNHYHWHMEILPKFETTGSVELGTGLSIISVAPEEAAKILNK</sequence>
<evidence type="ECO:0000259" key="5">
    <source>
        <dbReference type="Pfam" id="PF01087"/>
    </source>
</evidence>
<evidence type="ECO:0000313" key="8">
    <source>
        <dbReference type="Proteomes" id="UP000176431"/>
    </source>
</evidence>
<dbReference type="PIRSF" id="PIRSF000808">
    <property type="entry name" value="GalT"/>
    <property type="match status" value="1"/>
</dbReference>
<dbReference type="Proteomes" id="UP000176431">
    <property type="component" value="Unassembled WGS sequence"/>
</dbReference>
<dbReference type="InterPro" id="IPR005849">
    <property type="entry name" value="GalP_Utransf_N"/>
</dbReference>
<dbReference type="Pfam" id="PF01230">
    <property type="entry name" value="HIT"/>
    <property type="match status" value="1"/>
</dbReference>
<dbReference type="EMBL" id="MEYK01000005">
    <property type="protein sequence ID" value="OGD25677.1"/>
    <property type="molecule type" value="Genomic_DNA"/>
</dbReference>
<gene>
    <name evidence="7" type="ORF">A2819_02170</name>
</gene>
<comment type="caution">
    <text evidence="7">The sequence shown here is derived from an EMBL/GenBank/DDBJ whole genome shotgun (WGS) entry which is preliminary data.</text>
</comment>
<reference evidence="7 8" key="1">
    <citation type="journal article" date="2016" name="Nat. Commun.">
        <title>Thousands of microbial genomes shed light on interconnected biogeochemical processes in an aquifer system.</title>
        <authorList>
            <person name="Anantharaman K."/>
            <person name="Brown C.T."/>
            <person name="Hug L.A."/>
            <person name="Sharon I."/>
            <person name="Castelle C.J."/>
            <person name="Probst A.J."/>
            <person name="Thomas B.C."/>
            <person name="Singh A."/>
            <person name="Wilkins M.J."/>
            <person name="Karaoz U."/>
            <person name="Brodie E.L."/>
            <person name="Williams K.H."/>
            <person name="Hubbard S.S."/>
            <person name="Banfield J.F."/>
        </authorList>
    </citation>
    <scope>NUCLEOTIDE SEQUENCE [LARGE SCALE GENOMIC DNA]</scope>
</reference>
<keyword evidence="2" id="KW-0548">Nucleotidyltransferase</keyword>
<evidence type="ECO:0000259" key="6">
    <source>
        <dbReference type="Pfam" id="PF01230"/>
    </source>
</evidence>
<dbReference type="GO" id="GO:0008108">
    <property type="term" value="F:UDP-glucose:hexose-1-phosphate uridylyltransferase activity"/>
    <property type="evidence" value="ECO:0007669"/>
    <property type="project" value="InterPro"/>
</dbReference>
<organism evidence="7 8">
    <name type="scientific">Candidatus Azambacteria bacterium RIFCSPHIGHO2_01_FULL_40_24</name>
    <dbReference type="NCBI Taxonomy" id="1797301"/>
    <lineage>
        <taxon>Bacteria</taxon>
        <taxon>Candidatus Azamiibacteriota</taxon>
    </lineage>
</organism>
<evidence type="ECO:0000313" key="7">
    <source>
        <dbReference type="EMBL" id="OGD25677.1"/>
    </source>
</evidence>
<dbReference type="InterPro" id="IPR001937">
    <property type="entry name" value="GalP_UDPtransf1"/>
</dbReference>
<dbReference type="InterPro" id="IPR036265">
    <property type="entry name" value="HIT-like_sf"/>
</dbReference>
<feature type="domain" description="HIT" evidence="6">
    <location>
        <begin position="212"/>
        <end position="306"/>
    </location>
</feature>
<proteinExistence type="predicted"/>
<accession>A0A1F5B4Z2</accession>
<evidence type="ECO:0000256" key="1">
    <source>
        <dbReference type="ARBA" id="ARBA00022679"/>
    </source>
</evidence>
<name>A0A1F5B4Z2_9BACT</name>
<dbReference type="Gene3D" id="3.30.428.10">
    <property type="entry name" value="HIT-like"/>
    <property type="match status" value="2"/>
</dbReference>
<dbReference type="SUPFAM" id="SSF54197">
    <property type="entry name" value="HIT-like"/>
    <property type="match status" value="2"/>
</dbReference>
<evidence type="ECO:0000256" key="4">
    <source>
        <dbReference type="PIRSR" id="PIRSR000808-1"/>
    </source>
</evidence>
<feature type="domain" description="Galactose-1-phosphate uridyl transferase N-terminal" evidence="5">
    <location>
        <begin position="12"/>
        <end position="180"/>
    </location>
</feature>
<dbReference type="InterPro" id="IPR011146">
    <property type="entry name" value="HIT-like"/>
</dbReference>
<evidence type="ECO:0000256" key="2">
    <source>
        <dbReference type="ARBA" id="ARBA00022695"/>
    </source>
</evidence>
<dbReference type="GO" id="GO:0008270">
    <property type="term" value="F:zinc ion binding"/>
    <property type="evidence" value="ECO:0007669"/>
    <property type="project" value="InterPro"/>
</dbReference>
<feature type="active site" description="Tele-UMP-histidine intermediate" evidence="4">
    <location>
        <position position="170"/>
    </location>
</feature>
<dbReference type="InterPro" id="IPR053177">
    <property type="entry name" value="ADP-glucose_phosphorylase"/>
</dbReference>
<dbReference type="PANTHER" id="PTHR42763">
    <property type="entry name" value="ADP-GLUCOSE PHOSPHORYLASE"/>
    <property type="match status" value="1"/>
</dbReference>
<dbReference type="Pfam" id="PF01087">
    <property type="entry name" value="GalP_UDP_transf"/>
    <property type="match status" value="1"/>
</dbReference>
<keyword evidence="3" id="KW-0119">Carbohydrate metabolism</keyword>